<gene>
    <name evidence="1" type="ORF">NPIL_636001</name>
</gene>
<dbReference type="Proteomes" id="UP000887013">
    <property type="component" value="Unassembled WGS sequence"/>
</dbReference>
<accession>A0A8X6P6T9</accession>
<protein>
    <submittedName>
        <fullName evidence="1">Uncharacterized protein</fullName>
    </submittedName>
</protein>
<dbReference type="AlphaFoldDB" id="A0A8X6P6T9"/>
<evidence type="ECO:0000313" key="1">
    <source>
        <dbReference type="EMBL" id="GFT54660.1"/>
    </source>
</evidence>
<evidence type="ECO:0000313" key="2">
    <source>
        <dbReference type="Proteomes" id="UP000887013"/>
    </source>
</evidence>
<dbReference type="EMBL" id="BMAW01066347">
    <property type="protein sequence ID" value="GFT54660.1"/>
    <property type="molecule type" value="Genomic_DNA"/>
</dbReference>
<organism evidence="1 2">
    <name type="scientific">Nephila pilipes</name>
    <name type="common">Giant wood spider</name>
    <name type="synonym">Nephila maculata</name>
    <dbReference type="NCBI Taxonomy" id="299642"/>
    <lineage>
        <taxon>Eukaryota</taxon>
        <taxon>Metazoa</taxon>
        <taxon>Ecdysozoa</taxon>
        <taxon>Arthropoda</taxon>
        <taxon>Chelicerata</taxon>
        <taxon>Arachnida</taxon>
        <taxon>Araneae</taxon>
        <taxon>Araneomorphae</taxon>
        <taxon>Entelegynae</taxon>
        <taxon>Araneoidea</taxon>
        <taxon>Nephilidae</taxon>
        <taxon>Nephila</taxon>
    </lineage>
</organism>
<keyword evidence="2" id="KW-1185">Reference proteome</keyword>
<comment type="caution">
    <text evidence="1">The sequence shown here is derived from an EMBL/GenBank/DDBJ whole genome shotgun (WGS) entry which is preliminary data.</text>
</comment>
<name>A0A8X6P6T9_NEPPI</name>
<sequence length="110" mass="12217">MLPHVATCCQVRRWTTHRGGSSGCTGEIQGEDAPRWIRFNHKDMRLEIRPPGSNEFGSAGTENLRCLPLVDPDGLLKLADVMSSQDLEDQELWLRPGSGRVLDSGLETKD</sequence>
<reference evidence="1" key="1">
    <citation type="submission" date="2020-08" db="EMBL/GenBank/DDBJ databases">
        <title>Multicomponent nature underlies the extraordinary mechanical properties of spider dragline silk.</title>
        <authorList>
            <person name="Kono N."/>
            <person name="Nakamura H."/>
            <person name="Mori M."/>
            <person name="Yoshida Y."/>
            <person name="Ohtoshi R."/>
            <person name="Malay A.D."/>
            <person name="Moran D.A.P."/>
            <person name="Tomita M."/>
            <person name="Numata K."/>
            <person name="Arakawa K."/>
        </authorList>
    </citation>
    <scope>NUCLEOTIDE SEQUENCE</scope>
</reference>
<proteinExistence type="predicted"/>